<dbReference type="InterPro" id="IPR027994">
    <property type="entry name" value="WxL_dom"/>
</dbReference>
<keyword evidence="4" id="KW-1185">Reference proteome</keyword>
<evidence type="ECO:0000313" key="4">
    <source>
        <dbReference type="Proteomes" id="UP000223060"/>
    </source>
</evidence>
<dbReference type="EMBL" id="CP011102">
    <property type="protein sequence ID" value="AQY52317.1"/>
    <property type="molecule type" value="Genomic_DNA"/>
</dbReference>
<protein>
    <recommendedName>
        <fullName evidence="2">WxL domain-containing protein</fullName>
    </recommendedName>
</protein>
<dbReference type="Proteomes" id="UP000223060">
    <property type="component" value="Chromosome"/>
</dbReference>
<evidence type="ECO:0000313" key="3">
    <source>
        <dbReference type="EMBL" id="AQY52317.1"/>
    </source>
</evidence>
<feature type="chain" id="PRO_5039419884" description="WxL domain-containing protein" evidence="1">
    <location>
        <begin position="28"/>
        <end position="238"/>
    </location>
</feature>
<keyword evidence="1" id="KW-0732">Signal</keyword>
<feature type="signal peptide" evidence="1">
    <location>
        <begin position="1"/>
        <end position="27"/>
    </location>
</feature>
<dbReference type="KEGG" id="lwi:UE46_15720"/>
<dbReference type="AlphaFoldDB" id="A0A1S7FY65"/>
<proteinExistence type="predicted"/>
<dbReference type="RefSeq" id="WP_036061381.1">
    <property type="nucleotide sequence ID" value="NZ_CP011102.1"/>
</dbReference>
<accession>A0A1S7FY65</accession>
<evidence type="ECO:0000259" key="2">
    <source>
        <dbReference type="Pfam" id="PF13731"/>
    </source>
</evidence>
<evidence type="ECO:0000256" key="1">
    <source>
        <dbReference type="SAM" id="SignalP"/>
    </source>
</evidence>
<organism evidence="3 4">
    <name type="scientific">Listeria weihenstephanensis</name>
    <dbReference type="NCBI Taxonomy" id="1006155"/>
    <lineage>
        <taxon>Bacteria</taxon>
        <taxon>Bacillati</taxon>
        <taxon>Bacillota</taxon>
        <taxon>Bacilli</taxon>
        <taxon>Bacillales</taxon>
        <taxon>Listeriaceae</taxon>
        <taxon>Listeria</taxon>
    </lineage>
</organism>
<reference evidence="4" key="1">
    <citation type="submission" date="2015-03" db="EMBL/GenBank/DDBJ databases">
        <authorList>
            <person name="Ferrari E."/>
            <person name="Walter M.C."/>
            <person name="Huptas C."/>
            <person name="Scherer S."/>
            <person name="Mueller-Herbst S."/>
        </authorList>
    </citation>
    <scope>NUCLEOTIDE SEQUENCE [LARGE SCALE GENOMIC DNA]</scope>
    <source>
        <strain evidence="4">LWP01</strain>
    </source>
</reference>
<gene>
    <name evidence="3" type="ORF">UE46_15720</name>
</gene>
<feature type="domain" description="WxL" evidence="2">
    <location>
        <begin position="28"/>
        <end position="237"/>
    </location>
</feature>
<name>A0A1S7FY65_9LIST</name>
<sequence length="238" mass="25768">MYSKLKWVLVVPLVLASFGMYSGETLAAAYKSKADMILEGKVEIVPPVNPVDPTKPVKPVKPGKPGTPGPLSIDYASSIQFGKHKIADKDVTFYANLEQVIQLEDGKQLEVPNYVQVTDDRGNNGGWQLNVKQASQLKNGNHVLEGAQLTLLNTKLASPSHGNEPIVNKNIELNPVSGESSQVMFAKADQGTGTWVSMFGGDVNEGKSSIKLTVPGETKKYEGNYSTTLIWELLDSPI</sequence>
<dbReference type="Pfam" id="PF13731">
    <property type="entry name" value="WxL"/>
    <property type="match status" value="1"/>
</dbReference>